<comment type="caution">
    <text evidence="1">The sequence shown here is derived from an EMBL/GenBank/DDBJ whole genome shotgun (WGS) entry which is preliminary data.</text>
</comment>
<dbReference type="Proteomes" id="UP000600101">
    <property type="component" value="Unassembled WGS sequence"/>
</dbReference>
<evidence type="ECO:0000313" key="2">
    <source>
        <dbReference type="Proteomes" id="UP000600101"/>
    </source>
</evidence>
<accession>A0A9X0QYE0</accession>
<dbReference type="AlphaFoldDB" id="A0A9X0QYE0"/>
<dbReference type="Gene3D" id="2.160.20.10">
    <property type="entry name" value="Single-stranded right-handed beta-helix, Pectin lyase-like"/>
    <property type="match status" value="1"/>
</dbReference>
<keyword evidence="2" id="KW-1185">Reference proteome</keyword>
<organism evidence="1 2">
    <name type="scientific">Siccirubricoccus deserti</name>
    <dbReference type="NCBI Taxonomy" id="2013562"/>
    <lineage>
        <taxon>Bacteria</taxon>
        <taxon>Pseudomonadati</taxon>
        <taxon>Pseudomonadota</taxon>
        <taxon>Alphaproteobacteria</taxon>
        <taxon>Acetobacterales</taxon>
        <taxon>Roseomonadaceae</taxon>
        <taxon>Siccirubricoccus</taxon>
    </lineage>
</organism>
<dbReference type="SUPFAM" id="SSF51126">
    <property type="entry name" value="Pectin lyase-like"/>
    <property type="match status" value="1"/>
</dbReference>
<dbReference type="InterPro" id="IPR011050">
    <property type="entry name" value="Pectin_lyase_fold/virulence"/>
</dbReference>
<sequence length="555" mass="59718">MSDDGMRRQPMAVVDRGDVLAGVGSDGVTRPLSVAALRGSRLVSVRDLGAVGDGRHHPLSERYRSLAAAKRDFPQAESLNDEIDWAATQAAIALVAASGGGTVLSPAGTYLCNRTISFPECREYGERGVEVNWLGEGKFATLYRWPIDLGEERCAVLCPQRRAADGMYEGLWQDIGLIGPARVAPAPGVLPARMDGWGWGARRRMTRCAASRFRAGLNIIGDHSRFEDLVSRENYYAVYFPRPSEHLYGDLLFEKCMFSGCAMAAIAVHPAAQMGGCTMISCYIGGSPYAIMKEAGPRGAPGNDDVMLSNSVFLNCMFEYVGNAWLQDANQPRRALVRKVTFDTCYFQWSDDSRWQGAPRAAVWDLYRAEHIRWLQPKEPFALLPGDEALLKIAAAESCEIVGHASHLTYNCAEQKRPMLHPGTVRDSSFRGWRLAEPGAWEGRFALVAEDTPPVIPGDVLEWAPGGRVRRGTSGPAPVAGVCVMGAPPGGLAVAATAGPTLTVRSPPGRADVWLVKGPDGTAEPAPAAGPRQNTVGWAYYATNGLATVELGAGG</sequence>
<dbReference type="RefSeq" id="WP_186771064.1">
    <property type="nucleotide sequence ID" value="NZ_JACOMF010000014.1"/>
</dbReference>
<proteinExistence type="predicted"/>
<gene>
    <name evidence="1" type="ORF">H7965_13280</name>
</gene>
<reference evidence="1" key="1">
    <citation type="submission" date="2020-08" db="EMBL/GenBank/DDBJ databases">
        <authorList>
            <person name="Hu Y."/>
            <person name="Nguyen S.V."/>
            <person name="Li F."/>
            <person name="Fanning S."/>
        </authorList>
    </citation>
    <scope>NUCLEOTIDE SEQUENCE</scope>
    <source>
        <strain evidence="1">SYSU D8009</strain>
    </source>
</reference>
<dbReference type="InterPro" id="IPR012334">
    <property type="entry name" value="Pectin_lyas_fold"/>
</dbReference>
<dbReference type="EMBL" id="JACOMF010000014">
    <property type="protein sequence ID" value="MBC4016291.1"/>
    <property type="molecule type" value="Genomic_DNA"/>
</dbReference>
<evidence type="ECO:0000313" key="1">
    <source>
        <dbReference type="EMBL" id="MBC4016291.1"/>
    </source>
</evidence>
<name>A0A9X0QYE0_9PROT</name>
<protein>
    <submittedName>
        <fullName evidence="1">Uncharacterized protein</fullName>
    </submittedName>
</protein>